<organism evidence="3 4">
    <name type="scientific">Novosphingobium subterraneum</name>
    <dbReference type="NCBI Taxonomy" id="48936"/>
    <lineage>
        <taxon>Bacteria</taxon>
        <taxon>Pseudomonadati</taxon>
        <taxon>Pseudomonadota</taxon>
        <taxon>Alphaproteobacteria</taxon>
        <taxon>Sphingomonadales</taxon>
        <taxon>Sphingomonadaceae</taxon>
        <taxon>Novosphingobium</taxon>
    </lineage>
</organism>
<feature type="domain" description="HTH tetR-type" evidence="2">
    <location>
        <begin position="26"/>
        <end position="72"/>
    </location>
</feature>
<keyword evidence="4" id="KW-1185">Reference proteome</keyword>
<dbReference type="InterPro" id="IPR001647">
    <property type="entry name" value="HTH_TetR"/>
</dbReference>
<evidence type="ECO:0000259" key="2">
    <source>
        <dbReference type="Pfam" id="PF00440"/>
    </source>
</evidence>
<gene>
    <name evidence="3" type="ORF">NJ75_04291</name>
</gene>
<sequence>MPTKPALRPSAPTSSILNQGPKVALILAAEVLFARDGIEGASLREIASQAGQRNHHAVQYHFGSRDSLVQAVFDYRMNQMEEMRGLMLAKAEAEGKLNDLRTIVEVIFLPQIQLIDAFGDHSYAAFLTAYLQRYQAQQFGQFGDHVAPQLARTLALLRACLDYLSEAAAQRRLITACFMFLNILVIHTRDSDSQEERFEDAVEDTIGQIVAAFAAPVRVGTEIAA</sequence>
<evidence type="ECO:0000313" key="4">
    <source>
        <dbReference type="Proteomes" id="UP000031338"/>
    </source>
</evidence>
<reference evidence="3 4" key="1">
    <citation type="submission" date="2014-10" db="EMBL/GenBank/DDBJ databases">
        <title>Draft genome sequence of Novosphingobium subterraneum DSM 12447.</title>
        <authorList>
            <person name="Gan H.M."/>
            <person name="Gan H.Y."/>
            <person name="Savka M.A."/>
        </authorList>
    </citation>
    <scope>NUCLEOTIDE SEQUENCE [LARGE SCALE GENOMIC DNA]</scope>
    <source>
        <strain evidence="3 4">DSM 12447</strain>
    </source>
</reference>
<dbReference type="AlphaFoldDB" id="A0A0B8ZGX0"/>
<dbReference type="SUPFAM" id="SSF46689">
    <property type="entry name" value="Homeodomain-like"/>
    <property type="match status" value="1"/>
</dbReference>
<dbReference type="GO" id="GO:0003677">
    <property type="term" value="F:DNA binding"/>
    <property type="evidence" value="ECO:0007669"/>
    <property type="project" value="UniProtKB-KW"/>
</dbReference>
<dbReference type="Gene3D" id="1.10.357.10">
    <property type="entry name" value="Tetracycline Repressor, domain 2"/>
    <property type="match status" value="1"/>
</dbReference>
<proteinExistence type="predicted"/>
<accession>A0A0B8ZGX0</accession>
<dbReference type="Proteomes" id="UP000031338">
    <property type="component" value="Unassembled WGS sequence"/>
</dbReference>
<evidence type="ECO:0000256" key="1">
    <source>
        <dbReference type="ARBA" id="ARBA00023125"/>
    </source>
</evidence>
<dbReference type="InterPro" id="IPR009057">
    <property type="entry name" value="Homeodomain-like_sf"/>
</dbReference>
<dbReference type="RefSeq" id="WP_052242723.1">
    <property type="nucleotide sequence ID" value="NZ_JRVC01000031.1"/>
</dbReference>
<protein>
    <submittedName>
        <fullName evidence="3">TetR family transcriptional regulator</fullName>
    </submittedName>
</protein>
<dbReference type="Pfam" id="PF00440">
    <property type="entry name" value="TetR_N"/>
    <property type="match status" value="1"/>
</dbReference>
<keyword evidence="1" id="KW-0238">DNA-binding</keyword>
<evidence type="ECO:0000313" key="3">
    <source>
        <dbReference type="EMBL" id="KHS42277.1"/>
    </source>
</evidence>
<dbReference type="EMBL" id="JRVC01000031">
    <property type="protein sequence ID" value="KHS42277.1"/>
    <property type="molecule type" value="Genomic_DNA"/>
</dbReference>
<name>A0A0B8ZGX0_9SPHN</name>
<dbReference type="PATRIC" id="fig|48936.3.peg.4323"/>
<comment type="caution">
    <text evidence="3">The sequence shown here is derived from an EMBL/GenBank/DDBJ whole genome shotgun (WGS) entry which is preliminary data.</text>
</comment>
<dbReference type="STRING" id="48936.NJ75_04291"/>